<keyword evidence="2" id="KW-0540">Nuclease</keyword>
<evidence type="ECO:0000256" key="1">
    <source>
        <dbReference type="ARBA" id="ARBA00022694"/>
    </source>
</evidence>
<feature type="compositionally biased region" description="Polar residues" evidence="6">
    <location>
        <begin position="344"/>
        <end position="360"/>
    </location>
</feature>
<dbReference type="Gene3D" id="3.30.230.10">
    <property type="match status" value="1"/>
</dbReference>
<dbReference type="SUPFAM" id="SSF54211">
    <property type="entry name" value="Ribosomal protein S5 domain 2-like"/>
    <property type="match status" value="1"/>
</dbReference>
<dbReference type="KEGG" id="bpg:Bathy02g05580"/>
<dbReference type="AlphaFoldDB" id="K8EBC1"/>
<dbReference type="Proteomes" id="UP000198341">
    <property type="component" value="Chromosome 2"/>
</dbReference>
<sequence length="377" mass="42643">MTRKRTFGKNLTILEDAAKWRSFCCSSYGRANSSNDASWCRQCCSSLLSGGRTGGLQNHHRYRERRSALNTNTNYCSQNWRSKSNKNEQRRRNQYSSGYHQTRRTTHDASSSPFALHALSYDDDTSSSPSGKEGEEEEDDSDDDDEKGGYYKTKHWNPTKHASNGLSNDDSSSGDDSEHAELKMEKEGGVAQRRTPGALESIEGNVFRDRERLKSDKDFDRVKKTGRTLNYSCIRIKAAPNDGVPGATGCHRIGIVVPKKQLKRAVDRNLCKRRVRAIFRTNKDKWPKTESGSHLDFVVFVKQEALEGGFKQLEKEMFLFASDYTEREMKSKTSKSRNAAKVVRNTNANVTRTAQASNENENVRAKKENGPTNNIAR</sequence>
<dbReference type="GO" id="GO:0030677">
    <property type="term" value="C:ribonuclease P complex"/>
    <property type="evidence" value="ECO:0007669"/>
    <property type="project" value="TreeGrafter"/>
</dbReference>
<feature type="compositionally biased region" description="Acidic residues" evidence="6">
    <location>
        <begin position="134"/>
        <end position="146"/>
    </location>
</feature>
<evidence type="ECO:0000256" key="4">
    <source>
        <dbReference type="ARBA" id="ARBA00022801"/>
    </source>
</evidence>
<keyword evidence="5" id="KW-0694">RNA-binding</keyword>
<dbReference type="NCBIfam" id="TIGR00188">
    <property type="entry name" value="rnpA"/>
    <property type="match status" value="1"/>
</dbReference>
<reference evidence="7 8" key="1">
    <citation type="submission" date="2011-10" db="EMBL/GenBank/DDBJ databases">
        <authorList>
            <person name="Genoscope - CEA"/>
        </authorList>
    </citation>
    <scope>NUCLEOTIDE SEQUENCE [LARGE SCALE GENOMIC DNA]</scope>
    <source>
        <strain evidence="7 8">RCC 1105</strain>
    </source>
</reference>
<dbReference type="InterPro" id="IPR000100">
    <property type="entry name" value="RNase_P"/>
</dbReference>
<dbReference type="GO" id="GO:0004526">
    <property type="term" value="F:ribonuclease P activity"/>
    <property type="evidence" value="ECO:0007669"/>
    <property type="project" value="InterPro"/>
</dbReference>
<dbReference type="InterPro" id="IPR014721">
    <property type="entry name" value="Ribsml_uS5_D2-typ_fold_subgr"/>
</dbReference>
<evidence type="ECO:0000256" key="3">
    <source>
        <dbReference type="ARBA" id="ARBA00022759"/>
    </source>
</evidence>
<name>K8EBC1_9CHLO</name>
<evidence type="ECO:0000313" key="8">
    <source>
        <dbReference type="Proteomes" id="UP000198341"/>
    </source>
</evidence>
<evidence type="ECO:0000256" key="2">
    <source>
        <dbReference type="ARBA" id="ARBA00022722"/>
    </source>
</evidence>
<keyword evidence="4" id="KW-0378">Hydrolase</keyword>
<dbReference type="Pfam" id="PF00825">
    <property type="entry name" value="Ribonuclease_P"/>
    <property type="match status" value="1"/>
</dbReference>
<dbReference type="GeneID" id="19017673"/>
<gene>
    <name evidence="7" type="ORF">Bathy02g05580</name>
</gene>
<evidence type="ECO:0000256" key="6">
    <source>
        <dbReference type="SAM" id="MobiDB-lite"/>
    </source>
</evidence>
<feature type="compositionally biased region" description="Basic and acidic residues" evidence="6">
    <location>
        <begin position="176"/>
        <end position="188"/>
    </location>
</feature>
<organism evidence="7 8">
    <name type="scientific">Bathycoccus prasinos</name>
    <dbReference type="NCBI Taxonomy" id="41875"/>
    <lineage>
        <taxon>Eukaryota</taxon>
        <taxon>Viridiplantae</taxon>
        <taxon>Chlorophyta</taxon>
        <taxon>Mamiellophyceae</taxon>
        <taxon>Mamiellales</taxon>
        <taxon>Bathycoccaceae</taxon>
        <taxon>Bathycoccus</taxon>
    </lineage>
</organism>
<evidence type="ECO:0000256" key="5">
    <source>
        <dbReference type="ARBA" id="ARBA00022884"/>
    </source>
</evidence>
<keyword evidence="1" id="KW-0819">tRNA processing</keyword>
<dbReference type="PANTHER" id="PTHR33992:SF1">
    <property type="entry name" value="RIBONUCLEASE P PROTEIN COMPONENT"/>
    <property type="match status" value="1"/>
</dbReference>
<dbReference type="GO" id="GO:0000049">
    <property type="term" value="F:tRNA binding"/>
    <property type="evidence" value="ECO:0007669"/>
    <property type="project" value="InterPro"/>
</dbReference>
<dbReference type="RefSeq" id="XP_007514906.1">
    <property type="nucleotide sequence ID" value="XM_007514844.1"/>
</dbReference>
<dbReference type="OrthoDB" id="10267210at2759"/>
<feature type="region of interest" description="Disordered" evidence="6">
    <location>
        <begin position="331"/>
        <end position="377"/>
    </location>
</feature>
<keyword evidence="3" id="KW-0255">Endonuclease</keyword>
<proteinExistence type="inferred from homology"/>
<dbReference type="HAMAP" id="MF_00227">
    <property type="entry name" value="RNase_P"/>
    <property type="match status" value="1"/>
</dbReference>
<dbReference type="EMBL" id="FO082277">
    <property type="protein sequence ID" value="CCO15146.1"/>
    <property type="molecule type" value="Genomic_DNA"/>
</dbReference>
<accession>K8EBC1</accession>
<dbReference type="PANTHER" id="PTHR33992">
    <property type="entry name" value="RIBONUCLEASE P PROTEIN COMPONENT"/>
    <property type="match status" value="1"/>
</dbReference>
<dbReference type="InterPro" id="IPR020568">
    <property type="entry name" value="Ribosomal_Su5_D2-typ_SF"/>
</dbReference>
<feature type="region of interest" description="Disordered" evidence="6">
    <location>
        <begin position="76"/>
        <end position="202"/>
    </location>
</feature>
<protein>
    <submittedName>
        <fullName evidence="7">Uncharacterized protein</fullName>
    </submittedName>
</protein>
<evidence type="ECO:0000313" key="7">
    <source>
        <dbReference type="EMBL" id="CCO15146.1"/>
    </source>
</evidence>
<dbReference type="GO" id="GO:0042781">
    <property type="term" value="F:3'-tRNA processing endoribonuclease activity"/>
    <property type="evidence" value="ECO:0007669"/>
    <property type="project" value="TreeGrafter"/>
</dbReference>
<keyword evidence="8" id="KW-1185">Reference proteome</keyword>